<name>M0B4X1_NATA1</name>
<gene>
    <name evidence="1" type="ORF">C481_00415</name>
</gene>
<evidence type="ECO:0000313" key="2">
    <source>
        <dbReference type="Proteomes" id="UP000011554"/>
    </source>
</evidence>
<dbReference type="PATRIC" id="fig|29540.5.peg.85"/>
<sequence length="51" mass="5543">MDVVGWMRPASQDFDAVGKITAVAFAFRERRGHLGAASVLDAHEGDTDRIV</sequence>
<keyword evidence="2" id="KW-1185">Reference proteome</keyword>
<proteinExistence type="predicted"/>
<evidence type="ECO:0000313" key="1">
    <source>
        <dbReference type="EMBL" id="ELZ05951.1"/>
    </source>
</evidence>
<dbReference type="Proteomes" id="UP000011554">
    <property type="component" value="Unassembled WGS sequence"/>
</dbReference>
<reference evidence="1 2" key="1">
    <citation type="journal article" date="2014" name="PLoS Genet.">
        <title>Phylogenetically driven sequencing of extremely halophilic archaea reveals strategies for static and dynamic osmo-response.</title>
        <authorList>
            <person name="Becker E.A."/>
            <person name="Seitzer P.M."/>
            <person name="Tritt A."/>
            <person name="Larsen D."/>
            <person name="Krusor M."/>
            <person name="Yao A.I."/>
            <person name="Wu D."/>
            <person name="Madern D."/>
            <person name="Eisen J.A."/>
            <person name="Darling A.E."/>
            <person name="Facciotti M.T."/>
        </authorList>
    </citation>
    <scope>NUCLEOTIDE SEQUENCE [LARGE SCALE GENOMIC DNA]</scope>
    <source>
        <strain evidence="1 2">DSM 12278</strain>
    </source>
</reference>
<organism evidence="1 2">
    <name type="scientific">Natrialba asiatica (strain ATCC 700177 / DSM 12278 / JCM 9576 / FERM P-10747 / NBRC 102637 / 172P1)</name>
    <dbReference type="NCBI Taxonomy" id="29540"/>
    <lineage>
        <taxon>Archaea</taxon>
        <taxon>Methanobacteriati</taxon>
        <taxon>Methanobacteriota</taxon>
        <taxon>Stenosarchaea group</taxon>
        <taxon>Halobacteria</taxon>
        <taxon>Halobacteriales</taxon>
        <taxon>Natrialbaceae</taxon>
        <taxon>Natrialba</taxon>
    </lineage>
</organism>
<accession>M0B4X1</accession>
<dbReference type="eggNOG" id="ENOG502N61B">
    <property type="taxonomic scope" value="Archaea"/>
</dbReference>
<dbReference type="AlphaFoldDB" id="M0B4X1"/>
<dbReference type="EMBL" id="AOIO01000003">
    <property type="protein sequence ID" value="ELZ05951.1"/>
    <property type="molecule type" value="Genomic_DNA"/>
</dbReference>
<protein>
    <submittedName>
        <fullName evidence="1">Uncharacterized protein</fullName>
    </submittedName>
</protein>
<comment type="caution">
    <text evidence="1">The sequence shown here is derived from an EMBL/GenBank/DDBJ whole genome shotgun (WGS) entry which is preliminary data.</text>
</comment>